<gene>
    <name evidence="1" type="ORF">MKK62_09845</name>
</gene>
<evidence type="ECO:0000313" key="1">
    <source>
        <dbReference type="EMBL" id="UMB71510.1"/>
    </source>
</evidence>
<dbReference type="RefSeq" id="WP_240263261.1">
    <property type="nucleotide sequence ID" value="NZ_CP092488.2"/>
</dbReference>
<reference evidence="1" key="1">
    <citation type="submission" date="2022-08" db="EMBL/GenBank/DDBJ databases">
        <title>Whole genome sequencing of non-tuberculosis mycobacteria type-strains.</title>
        <authorList>
            <person name="Igarashi Y."/>
            <person name="Osugi A."/>
            <person name="Mitarai S."/>
        </authorList>
    </citation>
    <scope>NUCLEOTIDE SEQUENCE</scope>
    <source>
        <strain evidence="1">DSM 45127</strain>
    </source>
</reference>
<evidence type="ECO:0000313" key="2">
    <source>
        <dbReference type="Proteomes" id="UP001055336"/>
    </source>
</evidence>
<dbReference type="Proteomes" id="UP001055336">
    <property type="component" value="Chromosome"/>
</dbReference>
<keyword evidence="2" id="KW-1185">Reference proteome</keyword>
<protein>
    <submittedName>
        <fullName evidence="1">Uncharacterized protein</fullName>
    </submittedName>
</protein>
<organism evidence="1 2">
    <name type="scientific">Mycobacterium paraterrae</name>
    <dbReference type="NCBI Taxonomy" id="577492"/>
    <lineage>
        <taxon>Bacteria</taxon>
        <taxon>Bacillati</taxon>
        <taxon>Actinomycetota</taxon>
        <taxon>Actinomycetes</taxon>
        <taxon>Mycobacteriales</taxon>
        <taxon>Mycobacteriaceae</taxon>
        <taxon>Mycobacterium</taxon>
    </lineage>
</organism>
<dbReference type="EMBL" id="CP092488">
    <property type="protein sequence ID" value="UMB71510.1"/>
    <property type="molecule type" value="Genomic_DNA"/>
</dbReference>
<name>A0ABY3VVE0_9MYCO</name>
<proteinExistence type="predicted"/>
<accession>A0ABY3VVE0</accession>
<sequence>MSNYLVTIEFDDGARAITEYSSPSDVRTKLAEVVRDLTDENGIEHFRSVTVTQALAA</sequence>